<dbReference type="Pfam" id="PF08447">
    <property type="entry name" value="PAS_3"/>
    <property type="match status" value="2"/>
</dbReference>
<dbReference type="Gene3D" id="2.10.70.100">
    <property type="match status" value="1"/>
</dbReference>
<dbReference type="PRINTS" id="PR00344">
    <property type="entry name" value="BCTRLSENSOR"/>
</dbReference>
<dbReference type="InterPro" id="IPR036097">
    <property type="entry name" value="HisK_dim/P_sf"/>
</dbReference>
<dbReference type="Pfam" id="PF08448">
    <property type="entry name" value="PAS_4"/>
    <property type="match status" value="1"/>
</dbReference>
<dbReference type="Pfam" id="PF02518">
    <property type="entry name" value="HATPase_c"/>
    <property type="match status" value="1"/>
</dbReference>
<dbReference type="InterPro" id="IPR036890">
    <property type="entry name" value="HATPase_C_sf"/>
</dbReference>
<dbReference type="PROSITE" id="PS50112">
    <property type="entry name" value="PAS"/>
    <property type="match status" value="3"/>
</dbReference>
<dbReference type="RefSeq" id="WP_245660575.1">
    <property type="nucleotide sequence ID" value="NZ_JBHSMX010000003.1"/>
</dbReference>
<dbReference type="InterPro" id="IPR003594">
    <property type="entry name" value="HATPase_dom"/>
</dbReference>
<dbReference type="NCBIfam" id="TIGR00229">
    <property type="entry name" value="sensory_box"/>
    <property type="match status" value="4"/>
</dbReference>
<dbReference type="Gene3D" id="3.30.450.20">
    <property type="entry name" value="PAS domain"/>
    <property type="match status" value="4"/>
</dbReference>
<feature type="domain" description="PAS" evidence="7">
    <location>
        <begin position="392"/>
        <end position="418"/>
    </location>
</feature>
<feature type="domain" description="PAC" evidence="8">
    <location>
        <begin position="200"/>
        <end position="254"/>
    </location>
</feature>
<evidence type="ECO:0000259" key="7">
    <source>
        <dbReference type="PROSITE" id="PS50112"/>
    </source>
</evidence>
<name>A0ABW0Q3U2_9BURK</name>
<dbReference type="InterPro" id="IPR052162">
    <property type="entry name" value="Sensor_kinase/Photoreceptor"/>
</dbReference>
<protein>
    <recommendedName>
        <fullName evidence="2">histidine kinase</fullName>
        <ecNumber evidence="2">2.7.13.3</ecNumber>
    </recommendedName>
</protein>
<dbReference type="EMBL" id="JBHSMX010000003">
    <property type="protein sequence ID" value="MFC5519500.1"/>
    <property type="molecule type" value="Genomic_DNA"/>
</dbReference>
<dbReference type="CDD" id="cd00130">
    <property type="entry name" value="PAS"/>
    <property type="match status" value="4"/>
</dbReference>
<feature type="domain" description="PAC" evidence="8">
    <location>
        <begin position="75"/>
        <end position="127"/>
    </location>
</feature>
<dbReference type="PROSITE" id="PS50113">
    <property type="entry name" value="PAC"/>
    <property type="match status" value="3"/>
</dbReference>
<dbReference type="Gene3D" id="3.30.565.10">
    <property type="entry name" value="Histidine kinase-like ATPase, C-terminal domain"/>
    <property type="match status" value="1"/>
</dbReference>
<dbReference type="PANTHER" id="PTHR43304">
    <property type="entry name" value="PHYTOCHROME-LIKE PROTEIN CPH1"/>
    <property type="match status" value="1"/>
</dbReference>
<dbReference type="SMART" id="SM00387">
    <property type="entry name" value="HATPase_c"/>
    <property type="match status" value="1"/>
</dbReference>
<keyword evidence="5" id="KW-0418">Kinase</keyword>
<gene>
    <name evidence="9" type="ORF">ACFPP7_01040</name>
</gene>
<dbReference type="Proteomes" id="UP001596084">
    <property type="component" value="Unassembled WGS sequence"/>
</dbReference>
<evidence type="ECO:0000259" key="6">
    <source>
        <dbReference type="PROSITE" id="PS50109"/>
    </source>
</evidence>
<dbReference type="SUPFAM" id="SSF55785">
    <property type="entry name" value="PYP-like sensor domain (PAS domain)"/>
    <property type="match status" value="4"/>
</dbReference>
<dbReference type="InterPro" id="IPR035965">
    <property type="entry name" value="PAS-like_dom_sf"/>
</dbReference>
<evidence type="ECO:0000256" key="5">
    <source>
        <dbReference type="ARBA" id="ARBA00022777"/>
    </source>
</evidence>
<dbReference type="InterPro" id="IPR000014">
    <property type="entry name" value="PAS"/>
</dbReference>
<organism evidence="9 10">
    <name type="scientific">Polaromonas jejuensis</name>
    <dbReference type="NCBI Taxonomy" id="457502"/>
    <lineage>
        <taxon>Bacteria</taxon>
        <taxon>Pseudomonadati</taxon>
        <taxon>Pseudomonadota</taxon>
        <taxon>Betaproteobacteria</taxon>
        <taxon>Burkholderiales</taxon>
        <taxon>Comamonadaceae</taxon>
        <taxon>Polaromonas</taxon>
    </lineage>
</organism>
<keyword evidence="4" id="KW-0808">Transferase</keyword>
<dbReference type="InterPro" id="IPR005467">
    <property type="entry name" value="His_kinase_dom"/>
</dbReference>
<evidence type="ECO:0000256" key="4">
    <source>
        <dbReference type="ARBA" id="ARBA00022679"/>
    </source>
</evidence>
<evidence type="ECO:0000259" key="8">
    <source>
        <dbReference type="PROSITE" id="PS50113"/>
    </source>
</evidence>
<dbReference type="InterPro" id="IPR000700">
    <property type="entry name" value="PAS-assoc_C"/>
</dbReference>
<feature type="domain" description="Histidine kinase" evidence="6">
    <location>
        <begin position="528"/>
        <end position="740"/>
    </location>
</feature>
<dbReference type="Gene3D" id="1.10.287.130">
    <property type="match status" value="1"/>
</dbReference>
<proteinExistence type="predicted"/>
<dbReference type="SMART" id="SM00091">
    <property type="entry name" value="PAS"/>
    <property type="match status" value="3"/>
</dbReference>
<comment type="catalytic activity">
    <reaction evidence="1">
        <text>ATP + protein L-histidine = ADP + protein N-phospho-L-histidine.</text>
        <dbReference type="EC" id="2.7.13.3"/>
    </reaction>
</comment>
<evidence type="ECO:0000256" key="3">
    <source>
        <dbReference type="ARBA" id="ARBA00022553"/>
    </source>
</evidence>
<evidence type="ECO:0000313" key="10">
    <source>
        <dbReference type="Proteomes" id="UP001596084"/>
    </source>
</evidence>
<keyword evidence="10" id="KW-1185">Reference proteome</keyword>
<dbReference type="CDD" id="cd00082">
    <property type="entry name" value="HisKA"/>
    <property type="match status" value="1"/>
</dbReference>
<accession>A0ABW0Q3U2</accession>
<dbReference type="Pfam" id="PF00512">
    <property type="entry name" value="HisKA"/>
    <property type="match status" value="1"/>
</dbReference>
<dbReference type="SUPFAM" id="SSF55874">
    <property type="entry name" value="ATPase domain of HSP90 chaperone/DNA topoisomerase II/histidine kinase"/>
    <property type="match status" value="1"/>
</dbReference>
<dbReference type="InterPro" id="IPR013655">
    <property type="entry name" value="PAS_fold_3"/>
</dbReference>
<evidence type="ECO:0000313" key="9">
    <source>
        <dbReference type="EMBL" id="MFC5519500.1"/>
    </source>
</evidence>
<dbReference type="InterPro" id="IPR003661">
    <property type="entry name" value="HisK_dim/P_dom"/>
</dbReference>
<dbReference type="PROSITE" id="PS50109">
    <property type="entry name" value="HIS_KIN"/>
    <property type="match status" value="1"/>
</dbReference>
<feature type="domain" description="PAC" evidence="8">
    <location>
        <begin position="447"/>
        <end position="499"/>
    </location>
</feature>
<dbReference type="InterPro" id="IPR004358">
    <property type="entry name" value="Sig_transdc_His_kin-like_C"/>
</dbReference>
<dbReference type="SMART" id="SM00086">
    <property type="entry name" value="PAC"/>
    <property type="match status" value="3"/>
</dbReference>
<evidence type="ECO:0000256" key="1">
    <source>
        <dbReference type="ARBA" id="ARBA00000085"/>
    </source>
</evidence>
<dbReference type="Pfam" id="PF13426">
    <property type="entry name" value="PAS_9"/>
    <property type="match status" value="1"/>
</dbReference>
<reference evidence="10" key="1">
    <citation type="journal article" date="2019" name="Int. J. Syst. Evol. Microbiol.">
        <title>The Global Catalogue of Microorganisms (GCM) 10K type strain sequencing project: providing services to taxonomists for standard genome sequencing and annotation.</title>
        <authorList>
            <consortium name="The Broad Institute Genomics Platform"/>
            <consortium name="The Broad Institute Genome Sequencing Center for Infectious Disease"/>
            <person name="Wu L."/>
            <person name="Ma J."/>
        </authorList>
    </citation>
    <scope>NUCLEOTIDE SEQUENCE [LARGE SCALE GENOMIC DNA]</scope>
    <source>
        <strain evidence="10">CGMCC 4.7277</strain>
    </source>
</reference>
<dbReference type="PANTHER" id="PTHR43304:SF1">
    <property type="entry name" value="PAC DOMAIN-CONTAINING PROTEIN"/>
    <property type="match status" value="1"/>
</dbReference>
<feature type="domain" description="PAS" evidence="7">
    <location>
        <begin position="255"/>
        <end position="325"/>
    </location>
</feature>
<dbReference type="EC" id="2.7.13.3" evidence="2"/>
<sequence length="740" mass="83745">MSDLQFRLLTDAMPQIVWMMQADGSYTYFNQKWLDYTGLSMEESLVHGWTRLMHPDDSLRASRFWAQGLASSEACEVEYRLRRADGVYRWMLGRAVPHVDTASRTTQWLGTFTDIDDLKQATALLEKDLVMNRIAGRVARLGGWTIDLPDRTLTWSDENCLIHDVPPGYVPTLEEGIGYFLPEDRATVSRLVDACAQHGTPYEFVLPKMTAKGRRIWVHSIGEAVRDADGKIVRLQGAFQDISEQKQAEARMLALEAQLITTLESITDGFFLVDKDWTLTYLNGPAERMLKQRREDLLGQNLWQAFPEAAGTRVERKFHLAVKEQRTSRFEVFYQPLDTWFDVHAYPTEAGLAVYFQDITQRRAEQAQLRLLETAVSRLNDIVVIMEAEPFDESGPRIVFVNDAFERYTGYSREEAIGSTPGLVWAPKTHRGELDRIRAAMKNWQAVRAEIVIHTKAGQELWLEIDIAPIAGESGRFTHWVAVERDITERRQQQQEILSLNSELEERVLLRTGQLAAANKELESFAHSVSHDLRSPLNTIHGFSQLLMKGDGNNVSEKGKHYLDRIGVGVKQMGDLIEGLLTLAHLSREQIKSEHVDLSAIARRIGQDCREREPQRQVQVQIQDGLSAQGDPRLLSAVLQNLLGNAWKFTARQPLARIDVGSELDADGATIFFVKDNGAGFDMAFAHKLFGTFERLHSPGDFPGTGIGLATVKRVIERHRGRVWAESRPNEGAAFYFTVG</sequence>
<dbReference type="SMART" id="SM00388">
    <property type="entry name" value="HisKA"/>
    <property type="match status" value="1"/>
</dbReference>
<evidence type="ECO:0000256" key="2">
    <source>
        <dbReference type="ARBA" id="ARBA00012438"/>
    </source>
</evidence>
<dbReference type="InterPro" id="IPR013656">
    <property type="entry name" value="PAS_4"/>
</dbReference>
<comment type="caution">
    <text evidence="9">The sequence shown here is derived from an EMBL/GenBank/DDBJ whole genome shotgun (WGS) entry which is preliminary data.</text>
</comment>
<dbReference type="InterPro" id="IPR001610">
    <property type="entry name" value="PAC"/>
</dbReference>
<dbReference type="SUPFAM" id="SSF47384">
    <property type="entry name" value="Homodimeric domain of signal transducing histidine kinase"/>
    <property type="match status" value="1"/>
</dbReference>
<feature type="domain" description="PAS" evidence="7">
    <location>
        <begin position="2"/>
        <end position="57"/>
    </location>
</feature>
<keyword evidence="3" id="KW-0597">Phosphoprotein</keyword>